<proteinExistence type="predicted"/>
<dbReference type="InterPro" id="IPR029526">
    <property type="entry name" value="PGBD"/>
</dbReference>
<dbReference type="AlphaFoldDB" id="A0A9J6FVG1"/>
<dbReference type="OrthoDB" id="10053324at2759"/>
<feature type="domain" description="PiggyBac transposable element-derived protein" evidence="2">
    <location>
        <begin position="104"/>
        <end position="261"/>
    </location>
</feature>
<name>A0A9J6FVG1_HAELO</name>
<feature type="region of interest" description="Disordered" evidence="1">
    <location>
        <begin position="483"/>
        <end position="508"/>
    </location>
</feature>
<feature type="compositionally biased region" description="Polar residues" evidence="1">
    <location>
        <begin position="492"/>
        <end position="508"/>
    </location>
</feature>
<feature type="region of interest" description="Disordered" evidence="1">
    <location>
        <begin position="1"/>
        <end position="21"/>
    </location>
</feature>
<reference evidence="3 4" key="1">
    <citation type="journal article" date="2020" name="Cell">
        <title>Large-Scale Comparative Analyses of Tick Genomes Elucidate Their Genetic Diversity and Vector Capacities.</title>
        <authorList>
            <consortium name="Tick Genome and Microbiome Consortium (TIGMIC)"/>
            <person name="Jia N."/>
            <person name="Wang J."/>
            <person name="Shi W."/>
            <person name="Du L."/>
            <person name="Sun Y."/>
            <person name="Zhan W."/>
            <person name="Jiang J.F."/>
            <person name="Wang Q."/>
            <person name="Zhang B."/>
            <person name="Ji P."/>
            <person name="Bell-Sakyi L."/>
            <person name="Cui X.M."/>
            <person name="Yuan T.T."/>
            <person name="Jiang B.G."/>
            <person name="Yang W.F."/>
            <person name="Lam T.T."/>
            <person name="Chang Q.C."/>
            <person name="Ding S.J."/>
            <person name="Wang X.J."/>
            <person name="Zhu J.G."/>
            <person name="Ruan X.D."/>
            <person name="Zhao L."/>
            <person name="Wei J.T."/>
            <person name="Ye R.Z."/>
            <person name="Que T.C."/>
            <person name="Du C.H."/>
            <person name="Zhou Y.H."/>
            <person name="Cheng J.X."/>
            <person name="Dai P.F."/>
            <person name="Guo W.B."/>
            <person name="Han X.H."/>
            <person name="Huang E.J."/>
            <person name="Li L.F."/>
            <person name="Wei W."/>
            <person name="Gao Y.C."/>
            <person name="Liu J.Z."/>
            <person name="Shao H.Z."/>
            <person name="Wang X."/>
            <person name="Wang C.C."/>
            <person name="Yang T.C."/>
            <person name="Huo Q.B."/>
            <person name="Li W."/>
            <person name="Chen H.Y."/>
            <person name="Chen S.E."/>
            <person name="Zhou L.G."/>
            <person name="Ni X.B."/>
            <person name="Tian J.H."/>
            <person name="Sheng Y."/>
            <person name="Liu T."/>
            <person name="Pan Y.S."/>
            <person name="Xia L.Y."/>
            <person name="Li J."/>
            <person name="Zhao F."/>
            <person name="Cao W.C."/>
        </authorList>
    </citation>
    <scope>NUCLEOTIDE SEQUENCE [LARGE SCALE GENOMIC DNA]</scope>
    <source>
        <strain evidence="3">HaeL-2018</strain>
    </source>
</reference>
<dbReference type="Pfam" id="PF13843">
    <property type="entry name" value="DDE_Tnp_1_7"/>
    <property type="match status" value="1"/>
</dbReference>
<dbReference type="PANTHER" id="PTHR47272:SF1">
    <property type="entry name" value="PIGGYBAC TRANSPOSABLE ELEMENT-DERIVED PROTEIN 3-LIKE"/>
    <property type="match status" value="1"/>
</dbReference>
<feature type="region of interest" description="Disordered" evidence="1">
    <location>
        <begin position="337"/>
        <end position="362"/>
    </location>
</feature>
<comment type="caution">
    <text evidence="3">The sequence shown here is derived from an EMBL/GenBank/DDBJ whole genome shotgun (WGS) entry which is preliminary data.</text>
</comment>
<evidence type="ECO:0000313" key="3">
    <source>
        <dbReference type="EMBL" id="KAH9366739.1"/>
    </source>
</evidence>
<dbReference type="Proteomes" id="UP000821853">
    <property type="component" value="Chromosome 2"/>
</dbReference>
<organism evidence="3 4">
    <name type="scientific">Haemaphysalis longicornis</name>
    <name type="common">Bush tick</name>
    <dbReference type="NCBI Taxonomy" id="44386"/>
    <lineage>
        <taxon>Eukaryota</taxon>
        <taxon>Metazoa</taxon>
        <taxon>Ecdysozoa</taxon>
        <taxon>Arthropoda</taxon>
        <taxon>Chelicerata</taxon>
        <taxon>Arachnida</taxon>
        <taxon>Acari</taxon>
        <taxon>Parasitiformes</taxon>
        <taxon>Ixodida</taxon>
        <taxon>Ixodoidea</taxon>
        <taxon>Ixodidae</taxon>
        <taxon>Haemaphysalinae</taxon>
        <taxon>Haemaphysalis</taxon>
    </lineage>
</organism>
<accession>A0A9J6FVG1</accession>
<gene>
    <name evidence="3" type="ORF">HPB48_008673</name>
</gene>
<dbReference type="VEuPathDB" id="VectorBase:HLOH_053404"/>
<feature type="compositionally biased region" description="Basic and acidic residues" evidence="1">
    <location>
        <begin position="346"/>
        <end position="360"/>
    </location>
</feature>
<evidence type="ECO:0000259" key="2">
    <source>
        <dbReference type="Pfam" id="PF13843"/>
    </source>
</evidence>
<feature type="compositionally biased region" description="Polar residues" evidence="1">
    <location>
        <begin position="1"/>
        <end position="17"/>
    </location>
</feature>
<keyword evidence="4" id="KW-1185">Reference proteome</keyword>
<dbReference type="EMBL" id="JABSTR010000004">
    <property type="protein sequence ID" value="KAH9366739.1"/>
    <property type="molecule type" value="Genomic_DNA"/>
</dbReference>
<evidence type="ECO:0000313" key="4">
    <source>
        <dbReference type="Proteomes" id="UP000821853"/>
    </source>
</evidence>
<sequence length="508" mass="57254">MSTAHSLLHHSPQTQAQKKPAASKKFQIKWMEKDFAPCDVECRYNPEISSAPEEPLVYFSKYFTEDIVQDFADFTNRCVLHRDSTVLATTKEEIKVFFESVMNSIDEQMVPFTGRAVAKQFVKKKPDPEGVKVFVCCSFDGLAHDFELYQGKETGVSKEHSHLRLGGSVVMRLVESLPKAQEIKCYMDNYFTSVKLFLELKEIGILASGTIRGNRLAGCVMKTEKEMKKEERGAYDERGSENGDIALVRWHDNGVVNMASTDLGVGNVGTNDTSRTAILRFANNTTSTSTARFLHRTGQTRQHPIFISWYPAHVGPLDPEGRIRNRNEEADRAARGLTYRATHTSQHSDRNRNSQLRAEESEPVPLETYGDILRWYRHNRQRLPAPHPQLTRREGVLYRQLQTDSILPPVLAIYICPTLYNTDRCIICKTAPATTAHILNDCTRLQTHSEAQELPPKVREAITSSDYNTQLQAVRQVEEALTRQREGPAVAQTITGSTRPGSGPTPTA</sequence>
<dbReference type="PANTHER" id="PTHR47272">
    <property type="entry name" value="DDE_TNP_1_7 DOMAIN-CONTAINING PROTEIN"/>
    <property type="match status" value="1"/>
</dbReference>
<protein>
    <recommendedName>
        <fullName evidence="2">PiggyBac transposable element-derived protein domain-containing protein</fullName>
    </recommendedName>
</protein>
<evidence type="ECO:0000256" key="1">
    <source>
        <dbReference type="SAM" id="MobiDB-lite"/>
    </source>
</evidence>